<evidence type="ECO:0000313" key="7">
    <source>
        <dbReference type="Proteomes" id="UP000811246"/>
    </source>
</evidence>
<dbReference type="GO" id="GO:0010333">
    <property type="term" value="F:terpene synthase activity"/>
    <property type="evidence" value="ECO:0007669"/>
    <property type="project" value="InterPro"/>
</dbReference>
<comment type="cofactor">
    <cofactor evidence="1">
        <name>Mg(2+)</name>
        <dbReference type="ChEBI" id="CHEBI:18420"/>
    </cofactor>
</comment>
<dbReference type="InterPro" id="IPR050148">
    <property type="entry name" value="Terpene_synthase-like"/>
</dbReference>
<dbReference type="Pfam" id="PF03936">
    <property type="entry name" value="Terpene_synth_C"/>
    <property type="match status" value="1"/>
</dbReference>
<evidence type="ECO:0000256" key="1">
    <source>
        <dbReference type="ARBA" id="ARBA00001946"/>
    </source>
</evidence>
<gene>
    <name evidence="6" type="ORF">I3842_15G102500</name>
</gene>
<proteinExistence type="predicted"/>
<dbReference type="Pfam" id="PF01397">
    <property type="entry name" value="Terpene_synth"/>
    <property type="match status" value="1"/>
</dbReference>
<organism evidence="6 7">
    <name type="scientific">Carya illinoinensis</name>
    <name type="common">Pecan</name>
    <dbReference type="NCBI Taxonomy" id="32201"/>
    <lineage>
        <taxon>Eukaryota</taxon>
        <taxon>Viridiplantae</taxon>
        <taxon>Streptophyta</taxon>
        <taxon>Embryophyta</taxon>
        <taxon>Tracheophyta</taxon>
        <taxon>Spermatophyta</taxon>
        <taxon>Magnoliopsida</taxon>
        <taxon>eudicotyledons</taxon>
        <taxon>Gunneridae</taxon>
        <taxon>Pentapetalae</taxon>
        <taxon>rosids</taxon>
        <taxon>fabids</taxon>
        <taxon>Fagales</taxon>
        <taxon>Juglandaceae</taxon>
        <taxon>Carya</taxon>
    </lineage>
</organism>
<dbReference type="Proteomes" id="UP000811246">
    <property type="component" value="Chromosome 15"/>
</dbReference>
<sequence>MMFHKVANPIKQLELIDTLQRLGVSYHFEDEIRRILENKHNTHHNGDICEKHSLYATAVEFRLLRQHGYDVPQGTFKSFINENGDFKECLYVDIEGMLALYEASFHLSEGEIILEEARDFATKHLKEFVDQSKDQYLCMMVNHALEVPLHWRVIRSEARWFIDAYRSREDMNPTLLELAELDFNMVQAVHQQDLKEVSRWWRSTGLGDLSFARDRVVENFLWAVGILFHPQFGYERRMLTKLGALLTVVDDFYDVYGTLEELKLFTDVVERWDVNAMEELPYYLQICFLASTTRLMKWLLTPLRKKDATSFGT</sequence>
<dbReference type="PANTHER" id="PTHR31225:SF9">
    <property type="entry name" value="TERPENE SYNTHASE 10"/>
    <property type="match status" value="1"/>
</dbReference>
<keyword evidence="2" id="KW-0460">Magnesium</keyword>
<feature type="domain" description="Terpene synthase N-terminal" evidence="4">
    <location>
        <begin position="7"/>
        <end position="145"/>
    </location>
</feature>
<feature type="domain" description="Terpene synthase metal-binding" evidence="5">
    <location>
        <begin position="207"/>
        <end position="290"/>
    </location>
</feature>
<evidence type="ECO:0000259" key="5">
    <source>
        <dbReference type="Pfam" id="PF03936"/>
    </source>
</evidence>
<dbReference type="InterPro" id="IPR001906">
    <property type="entry name" value="Terpene_synth_N"/>
</dbReference>
<evidence type="ECO:0000256" key="2">
    <source>
        <dbReference type="ARBA" id="ARBA00022842"/>
    </source>
</evidence>
<comment type="caution">
    <text evidence="6">The sequence shown here is derived from an EMBL/GenBank/DDBJ whole genome shotgun (WGS) entry which is preliminary data.</text>
</comment>
<dbReference type="GO" id="GO:0016114">
    <property type="term" value="P:terpenoid biosynthetic process"/>
    <property type="evidence" value="ECO:0007669"/>
    <property type="project" value="InterPro"/>
</dbReference>
<name>A0A922AD54_CARIL</name>
<dbReference type="PANTHER" id="PTHR31225">
    <property type="entry name" value="OS04G0344100 PROTEIN-RELATED"/>
    <property type="match status" value="1"/>
</dbReference>
<dbReference type="AlphaFoldDB" id="A0A922AD54"/>
<evidence type="ECO:0000259" key="4">
    <source>
        <dbReference type="Pfam" id="PF01397"/>
    </source>
</evidence>
<evidence type="ECO:0000256" key="3">
    <source>
        <dbReference type="ARBA" id="ARBA00023239"/>
    </source>
</evidence>
<dbReference type="GO" id="GO:0000287">
    <property type="term" value="F:magnesium ion binding"/>
    <property type="evidence" value="ECO:0007669"/>
    <property type="project" value="InterPro"/>
</dbReference>
<protein>
    <submittedName>
        <fullName evidence="6">Uncharacterized protein</fullName>
    </submittedName>
</protein>
<evidence type="ECO:0000313" key="6">
    <source>
        <dbReference type="EMBL" id="KAG6675452.1"/>
    </source>
</evidence>
<accession>A0A922AD54</accession>
<dbReference type="InterPro" id="IPR005630">
    <property type="entry name" value="Terpene_synthase_metal-bd"/>
</dbReference>
<reference evidence="6" key="1">
    <citation type="submission" date="2021-01" db="EMBL/GenBank/DDBJ databases">
        <authorList>
            <person name="Lovell J.T."/>
            <person name="Bentley N."/>
            <person name="Bhattarai G."/>
            <person name="Jenkins J.W."/>
            <person name="Sreedasyam A."/>
            <person name="Alarcon Y."/>
            <person name="Bock C."/>
            <person name="Boston L."/>
            <person name="Carlson J."/>
            <person name="Cervantes K."/>
            <person name="Clermont K."/>
            <person name="Krom N."/>
            <person name="Kubenka K."/>
            <person name="Mamidi S."/>
            <person name="Mattison C."/>
            <person name="Monteros M."/>
            <person name="Pisani C."/>
            <person name="Plott C."/>
            <person name="Rajasekar S."/>
            <person name="Rhein H.S."/>
            <person name="Rohla C."/>
            <person name="Song M."/>
            <person name="Hilaire R.S."/>
            <person name="Shu S."/>
            <person name="Wells L."/>
            <person name="Wang X."/>
            <person name="Webber J."/>
            <person name="Heerema R.J."/>
            <person name="Klein P."/>
            <person name="Conner P."/>
            <person name="Grauke L."/>
            <person name="Grimwood J."/>
            <person name="Schmutz J."/>
            <person name="Randall J.J."/>
        </authorList>
    </citation>
    <scope>NUCLEOTIDE SEQUENCE</scope>
    <source>
        <tissue evidence="6">Leaf</tissue>
    </source>
</reference>
<dbReference type="EMBL" id="CM031839">
    <property type="protein sequence ID" value="KAG6675452.1"/>
    <property type="molecule type" value="Genomic_DNA"/>
</dbReference>
<keyword evidence="3" id="KW-0456">Lyase</keyword>
<dbReference type="FunFam" id="1.50.10.130:FF:000001">
    <property type="entry name" value="Isoprene synthase, chloroplastic"/>
    <property type="match status" value="1"/>
</dbReference>